<keyword evidence="1" id="KW-0067">ATP-binding</keyword>
<dbReference type="EMBL" id="CM000843">
    <property type="protein sequence ID" value="KRH33454.1"/>
    <property type="molecule type" value="Genomic_DNA"/>
</dbReference>
<dbReference type="InterPro" id="IPR049163">
    <property type="entry name" value="Pif1-like_2B_dom"/>
</dbReference>
<keyword evidence="1" id="KW-0547">Nucleotide-binding</keyword>
<dbReference type="InParanoid" id="K7LIZ7"/>
<dbReference type="GO" id="GO:0016787">
    <property type="term" value="F:hydrolase activity"/>
    <property type="evidence" value="ECO:0007669"/>
    <property type="project" value="UniProtKB-KW"/>
</dbReference>
<dbReference type="STRING" id="3847.K7LIZ7"/>
<dbReference type="InterPro" id="IPR010285">
    <property type="entry name" value="DNA_helicase_pif1-like_DEAD"/>
</dbReference>
<dbReference type="GO" id="GO:0006281">
    <property type="term" value="P:DNA repair"/>
    <property type="evidence" value="ECO:0007669"/>
    <property type="project" value="UniProtKB-KW"/>
</dbReference>
<dbReference type="SMR" id="K7LIZ7"/>
<dbReference type="PaxDb" id="3847-GLYMA10G24461.1"/>
<evidence type="ECO:0000313" key="4">
    <source>
        <dbReference type="EMBL" id="KRH33454.1"/>
    </source>
</evidence>
<reference evidence="5" key="2">
    <citation type="submission" date="2018-02" db="UniProtKB">
        <authorList>
            <consortium name="EnsemblPlants"/>
        </authorList>
    </citation>
    <scope>IDENTIFICATION</scope>
    <source>
        <strain evidence="5">Williams 82</strain>
    </source>
</reference>
<comment type="similarity">
    <text evidence="1">Belongs to the helicase family.</text>
</comment>
<dbReference type="SUPFAM" id="SSF52540">
    <property type="entry name" value="P-loop containing nucleoside triphosphate hydrolases"/>
    <property type="match status" value="2"/>
</dbReference>
<dbReference type="EC" id="5.6.2.3" evidence="1"/>
<dbReference type="eggNOG" id="KOG0987">
    <property type="taxonomic scope" value="Eukaryota"/>
</dbReference>
<dbReference type="Gramene" id="KRH33454">
    <property type="protein sequence ID" value="KRH33454"/>
    <property type="gene ID" value="GLYMA_10G123700"/>
</dbReference>
<comment type="cofactor">
    <cofactor evidence="1">
        <name>Mg(2+)</name>
        <dbReference type="ChEBI" id="CHEBI:18420"/>
    </cofactor>
</comment>
<comment type="catalytic activity">
    <reaction evidence="1">
        <text>ATP + H2O = ADP + phosphate + H(+)</text>
        <dbReference type="Rhea" id="RHEA:13065"/>
        <dbReference type="ChEBI" id="CHEBI:15377"/>
        <dbReference type="ChEBI" id="CHEBI:15378"/>
        <dbReference type="ChEBI" id="CHEBI:30616"/>
        <dbReference type="ChEBI" id="CHEBI:43474"/>
        <dbReference type="ChEBI" id="CHEBI:456216"/>
        <dbReference type="EC" id="5.6.2.3"/>
    </reaction>
</comment>
<dbReference type="GO" id="GO:0005524">
    <property type="term" value="F:ATP binding"/>
    <property type="evidence" value="ECO:0007669"/>
    <property type="project" value="UniProtKB-KW"/>
</dbReference>
<evidence type="ECO:0000256" key="1">
    <source>
        <dbReference type="RuleBase" id="RU363044"/>
    </source>
</evidence>
<reference evidence="4" key="3">
    <citation type="submission" date="2018-07" db="EMBL/GenBank/DDBJ databases">
        <title>WGS assembly of Glycine max.</title>
        <authorList>
            <person name="Schmutz J."/>
            <person name="Cannon S."/>
            <person name="Schlueter J."/>
            <person name="Ma J."/>
            <person name="Mitros T."/>
            <person name="Nelson W."/>
            <person name="Hyten D."/>
            <person name="Song Q."/>
            <person name="Thelen J."/>
            <person name="Cheng J."/>
            <person name="Xu D."/>
            <person name="Hellsten U."/>
            <person name="May G."/>
            <person name="Yu Y."/>
            <person name="Sakurai T."/>
            <person name="Umezawa T."/>
            <person name="Bhattacharyya M."/>
            <person name="Sandhu D."/>
            <person name="Valliyodan B."/>
            <person name="Lindquist E."/>
            <person name="Peto M."/>
            <person name="Grant D."/>
            <person name="Shu S."/>
            <person name="Goodstein D."/>
            <person name="Barry K."/>
            <person name="Futrell-Griggs M."/>
            <person name="Abernathy B."/>
            <person name="Du J."/>
            <person name="Tian Z."/>
            <person name="Zhu L."/>
            <person name="Gill N."/>
            <person name="Joshi T."/>
            <person name="Libault M."/>
            <person name="Sethuraman A."/>
            <person name="Zhang X."/>
            <person name="Shinozaki K."/>
            <person name="Nguyen H."/>
            <person name="Wing R."/>
            <person name="Cregan P."/>
            <person name="Specht J."/>
            <person name="Grimwood J."/>
            <person name="Rokhsar D."/>
            <person name="Stacey G."/>
            <person name="Shoemaker R."/>
            <person name="Jackson S."/>
        </authorList>
    </citation>
    <scope>NUCLEOTIDE SEQUENCE</scope>
    <source>
        <tissue evidence="4">Callus</tissue>
    </source>
</reference>
<keyword evidence="6" id="KW-1185">Reference proteome</keyword>
<feature type="domain" description="DNA helicase Pif1-like 2B" evidence="3">
    <location>
        <begin position="301"/>
        <end position="346"/>
    </location>
</feature>
<keyword evidence="1" id="KW-0234">DNA repair</keyword>
<name>K7LIZ7_SOYBN</name>
<accession>K7LIZ7</accession>
<keyword evidence="1" id="KW-0233">DNA recombination</keyword>
<keyword evidence="1" id="KW-0227">DNA damage</keyword>
<dbReference type="GO" id="GO:0006310">
    <property type="term" value="P:DNA recombination"/>
    <property type="evidence" value="ECO:0007669"/>
    <property type="project" value="UniProtKB-KW"/>
</dbReference>
<dbReference type="EnsemblPlants" id="KRH33454">
    <property type="protein sequence ID" value="KRH33454"/>
    <property type="gene ID" value="GLYMA_10G123700"/>
</dbReference>
<dbReference type="InterPro" id="IPR027417">
    <property type="entry name" value="P-loop_NTPase"/>
</dbReference>
<organism evidence="4">
    <name type="scientific">Glycine max</name>
    <name type="common">Soybean</name>
    <name type="synonym">Glycine hispida</name>
    <dbReference type="NCBI Taxonomy" id="3847"/>
    <lineage>
        <taxon>Eukaryota</taxon>
        <taxon>Viridiplantae</taxon>
        <taxon>Streptophyta</taxon>
        <taxon>Embryophyta</taxon>
        <taxon>Tracheophyta</taxon>
        <taxon>Spermatophyta</taxon>
        <taxon>Magnoliopsida</taxon>
        <taxon>eudicotyledons</taxon>
        <taxon>Gunneridae</taxon>
        <taxon>Pentapetalae</taxon>
        <taxon>rosids</taxon>
        <taxon>fabids</taxon>
        <taxon>Fabales</taxon>
        <taxon>Fabaceae</taxon>
        <taxon>Papilionoideae</taxon>
        <taxon>50 kb inversion clade</taxon>
        <taxon>NPAAA clade</taxon>
        <taxon>indigoferoid/millettioid clade</taxon>
        <taxon>Phaseoleae</taxon>
        <taxon>Glycine</taxon>
        <taxon>Glycine subgen. Soja</taxon>
    </lineage>
</organism>
<evidence type="ECO:0000259" key="3">
    <source>
        <dbReference type="Pfam" id="PF21530"/>
    </source>
</evidence>
<dbReference type="Gene3D" id="3.40.50.300">
    <property type="entry name" value="P-loop containing nucleotide triphosphate hydrolases"/>
    <property type="match status" value="1"/>
</dbReference>
<reference evidence="4 5" key="1">
    <citation type="journal article" date="2010" name="Nature">
        <title>Genome sequence of the palaeopolyploid soybean.</title>
        <authorList>
            <person name="Schmutz J."/>
            <person name="Cannon S.B."/>
            <person name="Schlueter J."/>
            <person name="Ma J."/>
            <person name="Mitros T."/>
            <person name="Nelson W."/>
            <person name="Hyten D.L."/>
            <person name="Song Q."/>
            <person name="Thelen J.J."/>
            <person name="Cheng J."/>
            <person name="Xu D."/>
            <person name="Hellsten U."/>
            <person name="May G.D."/>
            <person name="Yu Y."/>
            <person name="Sakurai T."/>
            <person name="Umezawa T."/>
            <person name="Bhattacharyya M.K."/>
            <person name="Sandhu D."/>
            <person name="Valliyodan B."/>
            <person name="Lindquist E."/>
            <person name="Peto M."/>
            <person name="Grant D."/>
            <person name="Shu S."/>
            <person name="Goodstein D."/>
            <person name="Barry K."/>
            <person name="Futrell-Griggs M."/>
            <person name="Abernathy B."/>
            <person name="Du J."/>
            <person name="Tian Z."/>
            <person name="Zhu L."/>
            <person name="Gill N."/>
            <person name="Joshi T."/>
            <person name="Libault M."/>
            <person name="Sethuraman A."/>
            <person name="Zhang X.-C."/>
            <person name="Shinozaki K."/>
            <person name="Nguyen H.T."/>
            <person name="Wing R.A."/>
            <person name="Cregan P."/>
            <person name="Specht J."/>
            <person name="Grimwood J."/>
            <person name="Rokhsar D."/>
            <person name="Stacey G."/>
            <person name="Shoemaker R.C."/>
            <person name="Jackson S.A."/>
        </authorList>
    </citation>
    <scope>NUCLEOTIDE SEQUENCE</scope>
    <source>
        <strain evidence="5">cv. Williams 82</strain>
        <tissue evidence="4">Callus</tissue>
    </source>
</reference>
<dbReference type="HOGENOM" id="CLU_001324_14_1_1"/>
<dbReference type="AlphaFoldDB" id="K7LIZ7"/>
<evidence type="ECO:0000313" key="5">
    <source>
        <dbReference type="EnsemblPlants" id="KRH33454"/>
    </source>
</evidence>
<dbReference type="Pfam" id="PF21530">
    <property type="entry name" value="Pif1_2B_dom"/>
    <property type="match status" value="1"/>
</dbReference>
<dbReference type="Proteomes" id="UP000008827">
    <property type="component" value="Chromosome 10"/>
</dbReference>
<evidence type="ECO:0000313" key="6">
    <source>
        <dbReference type="Proteomes" id="UP000008827"/>
    </source>
</evidence>
<keyword evidence="1" id="KW-0378">Hydrolase</keyword>
<protein>
    <recommendedName>
        <fullName evidence="1">ATP-dependent DNA helicase</fullName>
        <ecNumber evidence="1">5.6.2.3</ecNumber>
    </recommendedName>
</protein>
<feature type="domain" description="DNA helicase Pif1-like DEAD-box helicase" evidence="2">
    <location>
        <begin position="2"/>
        <end position="207"/>
    </location>
</feature>
<dbReference type="PANTHER" id="PTHR10492">
    <property type="match status" value="1"/>
</dbReference>
<sequence length="412" mass="46148">MNVVNRQAGGMFFMYGYGGTGKTFMWKTLTSALRSKGDIILTVASSGIASLLLPNDKIAHLKFAIPVPALDNSTCNIDQGTEQAKLLKATKLIIWDEAPMAHKYCFEALDKTLNDIMCMSNFDCVLFGGKVVVFGGDFRQILSIIPRGSRSSILYATINASYLCDYCTVLKLTKNMCLHSNLTITNTQEIKSFSQWLTDVGDGKLGKGDDGLYDIEIPSELLITNFTDPMNHTYPDIQHKYKDEEFLKSRANLASTNEVVDQINDYILNIIPGEEKEYFNYDSIDMRDAATSECYEAVTSEFLQSLKTSGISNHKISLKIDTPIMLIRNLDQAKGLCNGTRIIVYRMTNHVIEAWIILGQKHRKFVFIHGQLYVAFSRVQSKSGLKILIHDKGGKPLNITTDVVFNEVLQNL</sequence>
<dbReference type="Pfam" id="PF05970">
    <property type="entry name" value="PIF1"/>
    <property type="match status" value="1"/>
</dbReference>
<dbReference type="GO" id="GO:0000723">
    <property type="term" value="P:telomere maintenance"/>
    <property type="evidence" value="ECO:0007669"/>
    <property type="project" value="InterPro"/>
</dbReference>
<gene>
    <name evidence="4" type="ORF">GLYMA_10G123700</name>
</gene>
<proteinExistence type="inferred from homology"/>
<dbReference type="GO" id="GO:0043139">
    <property type="term" value="F:5'-3' DNA helicase activity"/>
    <property type="evidence" value="ECO:0007669"/>
    <property type="project" value="UniProtKB-EC"/>
</dbReference>
<dbReference type="PANTHER" id="PTHR10492:SF78">
    <property type="entry name" value="ATP-DEPENDENT DNA HELICASE"/>
    <property type="match status" value="1"/>
</dbReference>
<keyword evidence="1" id="KW-0347">Helicase</keyword>
<evidence type="ECO:0000259" key="2">
    <source>
        <dbReference type="Pfam" id="PF05970"/>
    </source>
</evidence>